<evidence type="ECO:0000256" key="6">
    <source>
        <dbReference type="ARBA" id="ARBA00023136"/>
    </source>
</evidence>
<dbReference type="Pfam" id="PF02397">
    <property type="entry name" value="Bac_transf"/>
    <property type="match status" value="1"/>
</dbReference>
<comment type="subcellular location">
    <subcellularLocation>
        <location evidence="1">Membrane</location>
        <topology evidence="1">Multi-pass membrane protein</topology>
    </subcellularLocation>
</comment>
<evidence type="ECO:0000259" key="9">
    <source>
        <dbReference type="Pfam" id="PF02397"/>
    </source>
</evidence>
<dbReference type="InterPro" id="IPR017475">
    <property type="entry name" value="EPS_sugar_tfrase"/>
</dbReference>
<evidence type="ECO:0000313" key="11">
    <source>
        <dbReference type="Proteomes" id="UP000008394"/>
    </source>
</evidence>
<protein>
    <recommendedName>
        <fullName evidence="9">Bacterial sugar transferase domain-containing protein</fullName>
    </recommendedName>
</protein>
<evidence type="ECO:0000256" key="1">
    <source>
        <dbReference type="ARBA" id="ARBA00004141"/>
    </source>
</evidence>
<evidence type="ECO:0000313" key="10">
    <source>
        <dbReference type="EMBL" id="AEK30838.1"/>
    </source>
</evidence>
<dbReference type="Pfam" id="PF13727">
    <property type="entry name" value="CoA_binding_3"/>
    <property type="match status" value="1"/>
</dbReference>
<dbReference type="InterPro" id="IPR003362">
    <property type="entry name" value="Bact_transf"/>
</dbReference>
<feature type="region of interest" description="Disordered" evidence="7">
    <location>
        <begin position="1"/>
        <end position="22"/>
    </location>
</feature>
<proteinExistence type="inferred from homology"/>
<dbReference type="AlphaFoldDB" id="A0A806FSA2"/>
<gene>
    <name evidence="10" type="ORF">BALAC2494_01362</name>
</gene>
<dbReference type="PANTHER" id="PTHR30576:SF10">
    <property type="entry name" value="SLL5057 PROTEIN"/>
    <property type="match status" value="1"/>
</dbReference>
<keyword evidence="3" id="KW-0808">Transferase</keyword>
<feature type="domain" description="Bacterial sugar transferase" evidence="9">
    <location>
        <begin position="364"/>
        <end position="552"/>
    </location>
</feature>
<dbReference type="GO" id="GO:0016020">
    <property type="term" value="C:membrane"/>
    <property type="evidence" value="ECO:0007669"/>
    <property type="project" value="UniProtKB-SubCell"/>
</dbReference>
<evidence type="ECO:0000256" key="2">
    <source>
        <dbReference type="ARBA" id="ARBA00006464"/>
    </source>
</evidence>
<feature type="transmembrane region" description="Helical" evidence="8">
    <location>
        <begin position="181"/>
        <end position="200"/>
    </location>
</feature>
<sequence>MLGGGAEGNTVRDTSRWTAGSSMQTQEIRIVTGHEQNHRAESKESTRQQLPYEPITFYNTSFEESGKKRANHLCNAPRWRFLFIFTIAVVDVISMLIAVVGVLLVNREAYTTIERYMPVWAFIVLYCIVWLTCLVWRGTYHRHIMAEGYELYVEVLNATIATIVVFCFIVFMLHLDYPRTILLVAPIFGMVLALFGRLFLRLMLHRKREEGEYKYNTVIIGSSAGINSVLKLFDANRNWGYRAVAICPIEKVPDRDDAYIMTDFVPEEGIAEKYAVQTVPLNSNFPRKLQQIGVQEVFVADVLDRDSKLLHGIALAIESLGMELALSVALADVAGHRLYLHNTTEQPILLASLPQYRATTFLLKRIFDIVLSSLALIISSPIMLGVAIAIKLDDGGPIFFKQTRIGLHGRRFQMYKFRSMVTNAEEVKKKLMQETGQTDRFIFKMKDDPRITRVGRFIRRTSLDEFPQFLNVLKGDMSMVGPRPALPEEVARYGSLYSARLLVKPGITGPWQISGRSDLTEEQSEYLDVSYIENWSITGDIAILIKTVWVVIRGTGAY</sequence>
<dbReference type="KEGG" id="bnm:BALAC2494_01362"/>
<feature type="transmembrane region" description="Helical" evidence="8">
    <location>
        <begin position="117"/>
        <end position="139"/>
    </location>
</feature>
<dbReference type="GO" id="GO:0016780">
    <property type="term" value="F:phosphotransferase activity, for other substituted phosphate groups"/>
    <property type="evidence" value="ECO:0007669"/>
    <property type="project" value="TreeGrafter"/>
</dbReference>
<evidence type="ECO:0000256" key="7">
    <source>
        <dbReference type="SAM" id="MobiDB-lite"/>
    </source>
</evidence>
<organism evidence="10 11">
    <name type="scientific">Bifidobacterium animalis subsp. lactis CNCM I-2494</name>
    <dbReference type="NCBI Taxonomy" id="1042403"/>
    <lineage>
        <taxon>Bacteria</taxon>
        <taxon>Bacillati</taxon>
        <taxon>Actinomycetota</taxon>
        <taxon>Actinomycetes</taxon>
        <taxon>Bifidobacteriales</taxon>
        <taxon>Bifidobacteriaceae</taxon>
        <taxon>Bifidobacterium</taxon>
    </lineage>
</organism>
<feature type="transmembrane region" description="Helical" evidence="8">
    <location>
        <begin position="366"/>
        <end position="390"/>
    </location>
</feature>
<evidence type="ECO:0000256" key="5">
    <source>
        <dbReference type="ARBA" id="ARBA00022989"/>
    </source>
</evidence>
<dbReference type="PANTHER" id="PTHR30576">
    <property type="entry name" value="COLANIC BIOSYNTHESIS UDP-GLUCOSE LIPID CARRIER TRANSFERASE"/>
    <property type="match status" value="1"/>
</dbReference>
<feature type="transmembrane region" description="Helical" evidence="8">
    <location>
        <begin position="151"/>
        <end position="175"/>
    </location>
</feature>
<feature type="transmembrane region" description="Helical" evidence="8">
    <location>
        <begin position="81"/>
        <end position="105"/>
    </location>
</feature>
<name>A0A806FSA2_BIFAN</name>
<comment type="similarity">
    <text evidence="2">Belongs to the bacterial sugar transferase family.</text>
</comment>
<accession>A0A806FSA2</accession>
<dbReference type="EMBL" id="CP002915">
    <property type="protein sequence ID" value="AEK30838.1"/>
    <property type="molecule type" value="Genomic_DNA"/>
</dbReference>
<dbReference type="Proteomes" id="UP000008394">
    <property type="component" value="Chromosome"/>
</dbReference>
<evidence type="ECO:0000256" key="4">
    <source>
        <dbReference type="ARBA" id="ARBA00022692"/>
    </source>
</evidence>
<keyword evidence="6 8" id="KW-0472">Membrane</keyword>
<keyword evidence="5 8" id="KW-1133">Transmembrane helix</keyword>
<evidence type="ECO:0000256" key="8">
    <source>
        <dbReference type="SAM" id="Phobius"/>
    </source>
</evidence>
<dbReference type="NCBIfam" id="TIGR03025">
    <property type="entry name" value="EPS_sugtrans"/>
    <property type="match status" value="1"/>
</dbReference>
<keyword evidence="4 8" id="KW-0812">Transmembrane</keyword>
<evidence type="ECO:0000256" key="3">
    <source>
        <dbReference type="ARBA" id="ARBA00022679"/>
    </source>
</evidence>
<reference evidence="10 11" key="1">
    <citation type="journal article" date="2011" name="J. Bacteriol.">
        <title>Genome Sequence of the Probiotic Strain Bifidobacterium animalis subsp. lactis CNCM I-2494.</title>
        <authorList>
            <person name="Chervaux C."/>
            <person name="Grimaldi C."/>
            <person name="Bolotin A."/>
            <person name="Quinquis B."/>
            <person name="Legrain-Raspaud S."/>
            <person name="van Hylckama Vlieg J.E."/>
            <person name="Denariaz G."/>
            <person name="Smokvina T."/>
        </authorList>
    </citation>
    <scope>NUCLEOTIDE SEQUENCE [LARGE SCALE GENOMIC DNA]</scope>
    <source>
        <strain evidence="10 11">CNCM I-2494</strain>
    </source>
</reference>